<dbReference type="InterPro" id="IPR006597">
    <property type="entry name" value="Sel1-like"/>
</dbReference>
<reference evidence="2 3" key="1">
    <citation type="submission" date="2023-07" db="EMBL/GenBank/DDBJ databases">
        <title>Genomic Encyclopedia of Type Strains, Phase IV (KMG-IV): sequencing the most valuable type-strain genomes for metagenomic binning, comparative biology and taxonomic classification.</title>
        <authorList>
            <person name="Goeker M."/>
        </authorList>
    </citation>
    <scope>NUCLEOTIDE SEQUENCE [LARGE SCALE GENOMIC DNA]</scope>
    <source>
        <strain evidence="2 3">DSM 19619</strain>
    </source>
</reference>
<proteinExistence type="predicted"/>
<dbReference type="SMART" id="SM00671">
    <property type="entry name" value="SEL1"/>
    <property type="match status" value="4"/>
</dbReference>
<dbReference type="RefSeq" id="WP_307278771.1">
    <property type="nucleotide sequence ID" value="NZ_JAUSVX010000011.1"/>
</dbReference>
<evidence type="ECO:0000256" key="1">
    <source>
        <dbReference type="SAM" id="SignalP"/>
    </source>
</evidence>
<dbReference type="Gene3D" id="1.25.40.10">
    <property type="entry name" value="Tetratricopeptide repeat domain"/>
    <property type="match status" value="1"/>
</dbReference>
<dbReference type="PANTHER" id="PTHR11102">
    <property type="entry name" value="SEL-1-LIKE PROTEIN"/>
    <property type="match status" value="1"/>
</dbReference>
<dbReference type="InterPro" id="IPR011990">
    <property type="entry name" value="TPR-like_helical_dom_sf"/>
</dbReference>
<sequence>MPHHLCRVLAMAAWLAAPVPLARAAADQLLPEAALAAIKACDAGAAVPLDSGAKAPPVWDAELMPADFDFTKLKPLALACAEAERAAPGDKRLQLQMLRIQIVIGGQETAAFVPLLRPFAEGGSAEAKYLLFRLFERFDGGPDADRLGLSRAEALVGLEQAASAGHLEALATLFSQYRHGPLYRRDAAKALAVARQVAALPPGPWPPGRYESAIRAFMPRAASELVLLGDGFPAAEQAAAFTALEGVVASGDSGVALAVAAALRHGRGTAKDPVKARALLQQRADAGDAHVVPALAAMMAEGEGGPVDGKGAIALLRGDREKYVADAGPVLAGLLLDNRFVGRQPQEAARVLFRSGDIDAAIRLVDLVIDDHPTLDYPAGLVDRLTAAATVDEPGAALALARLKIFGPAPFTDVDGGRRLLQPLADKGDRAALYLLAGTQYAGLDSNTERPSRRDGGLDDPALKALIADGIARKEAPAFLLQAKLQRQGVLYPQDDQTATANLTSAANLGSVEAMVLLGEAYDEGLGVAKNPRERVHAWREAARRGSLDARERLAGAFTFDGFDKLVTLREGVTERIALAVNAGTLAARGFGPSGAEIAFAGLFSGSRANDAGTTALAHAVLDAFRLAPVGLDEAVLVPTLKALPDEIRVEMERILHQEGFYACEPQGFWGPDARKALAAWVDAKGPLPDEADPQAATPAALSGGLPADIVDRVRARTQQAAQTVRSKAERRVVIQALNSLARYGDVASRWALVSNYHQADFVRNVVTPEEVTRYALDLMVRRPDGIDKLDFAVTFDVTQMMQDHKIGTFGTAFVAALRDTPALQDPLTLGGLMQQLVLAPGACDAVREAAQHAGAKKLGEDGCDETSRTALIALAKARGPAGVEEAARRKGAAEVAALDKGK</sequence>
<gene>
    <name evidence="2" type="ORF">QO011_005275</name>
</gene>
<keyword evidence="3" id="KW-1185">Reference proteome</keyword>
<evidence type="ECO:0000313" key="3">
    <source>
        <dbReference type="Proteomes" id="UP001242480"/>
    </source>
</evidence>
<evidence type="ECO:0000313" key="2">
    <source>
        <dbReference type="EMBL" id="MDQ0472246.1"/>
    </source>
</evidence>
<dbReference type="InterPro" id="IPR050767">
    <property type="entry name" value="Sel1_AlgK"/>
</dbReference>
<dbReference type="Proteomes" id="UP001242480">
    <property type="component" value="Unassembled WGS sequence"/>
</dbReference>
<feature type="chain" id="PRO_5045488190" evidence="1">
    <location>
        <begin position="25"/>
        <end position="903"/>
    </location>
</feature>
<dbReference type="SUPFAM" id="SSF81901">
    <property type="entry name" value="HCP-like"/>
    <property type="match status" value="2"/>
</dbReference>
<keyword evidence="1" id="KW-0732">Signal</keyword>
<name>A0ABU0JFI0_9HYPH</name>
<dbReference type="EMBL" id="JAUSVX010000011">
    <property type="protein sequence ID" value="MDQ0472246.1"/>
    <property type="molecule type" value="Genomic_DNA"/>
</dbReference>
<dbReference type="PANTHER" id="PTHR11102:SF160">
    <property type="entry name" value="ERAD-ASSOCIATED E3 UBIQUITIN-PROTEIN LIGASE COMPONENT HRD3"/>
    <property type="match status" value="1"/>
</dbReference>
<feature type="signal peptide" evidence="1">
    <location>
        <begin position="1"/>
        <end position="24"/>
    </location>
</feature>
<accession>A0ABU0JFI0</accession>
<protein>
    <submittedName>
        <fullName evidence="2">TPR repeat protein</fullName>
    </submittedName>
</protein>
<comment type="caution">
    <text evidence="2">The sequence shown here is derived from an EMBL/GenBank/DDBJ whole genome shotgun (WGS) entry which is preliminary data.</text>
</comment>
<organism evidence="2 3">
    <name type="scientific">Labrys wisconsinensis</name>
    <dbReference type="NCBI Taxonomy" id="425677"/>
    <lineage>
        <taxon>Bacteria</taxon>
        <taxon>Pseudomonadati</taxon>
        <taxon>Pseudomonadota</taxon>
        <taxon>Alphaproteobacteria</taxon>
        <taxon>Hyphomicrobiales</taxon>
        <taxon>Xanthobacteraceae</taxon>
        <taxon>Labrys</taxon>
    </lineage>
</organism>